<evidence type="ECO:0000256" key="6">
    <source>
        <dbReference type="SAM" id="MobiDB-lite"/>
    </source>
</evidence>
<dbReference type="GO" id="GO:0003723">
    <property type="term" value="F:RNA binding"/>
    <property type="evidence" value="ECO:0007669"/>
    <property type="project" value="UniProtKB-UniRule"/>
</dbReference>
<dbReference type="EMBL" id="QGNW01001568">
    <property type="protein sequence ID" value="RVW36619.1"/>
    <property type="molecule type" value="Genomic_DNA"/>
</dbReference>
<proteinExistence type="predicted"/>
<comment type="caution">
    <text evidence="8">The sequence shown here is derived from an EMBL/GenBank/DDBJ whole genome shotgun (WGS) entry which is preliminary data.</text>
</comment>
<dbReference type="InterPro" id="IPR012677">
    <property type="entry name" value="Nucleotide-bd_a/b_plait_sf"/>
</dbReference>
<dbReference type="AlphaFoldDB" id="A0A438DME0"/>
<feature type="domain" description="RRM" evidence="7">
    <location>
        <begin position="615"/>
        <end position="696"/>
    </location>
</feature>
<dbReference type="Pfam" id="PF00076">
    <property type="entry name" value="RRM_1"/>
    <property type="match status" value="2"/>
</dbReference>
<keyword evidence="4" id="KW-0539">Nucleus</keyword>
<evidence type="ECO:0000256" key="2">
    <source>
        <dbReference type="ARBA" id="ARBA00022737"/>
    </source>
</evidence>
<dbReference type="PANTHER" id="PTHR48039">
    <property type="entry name" value="RNA-BINDING MOTIF PROTEIN 14B"/>
    <property type="match status" value="1"/>
</dbReference>
<reference evidence="8 9" key="1">
    <citation type="journal article" date="2018" name="PLoS Genet.">
        <title>Population sequencing reveals clonal diversity and ancestral inbreeding in the grapevine cultivar Chardonnay.</title>
        <authorList>
            <person name="Roach M.J."/>
            <person name="Johnson D.L."/>
            <person name="Bohlmann J."/>
            <person name="van Vuuren H.J."/>
            <person name="Jones S.J."/>
            <person name="Pretorius I.S."/>
            <person name="Schmidt S.A."/>
            <person name="Borneman A.R."/>
        </authorList>
    </citation>
    <scope>NUCLEOTIDE SEQUENCE [LARGE SCALE GENOMIC DNA]</scope>
    <source>
        <strain evidence="9">cv. Chardonnay</strain>
        <tissue evidence="8">Leaf</tissue>
    </source>
</reference>
<comment type="subcellular location">
    <subcellularLocation>
        <location evidence="1">Nucleus</location>
    </subcellularLocation>
</comment>
<dbReference type="InterPro" id="IPR000504">
    <property type="entry name" value="RRM_dom"/>
</dbReference>
<dbReference type="PANTHER" id="PTHR48039:SF5">
    <property type="entry name" value="RNA-BINDING PROTEIN 28"/>
    <property type="match status" value="1"/>
</dbReference>
<dbReference type="CDD" id="cd12414">
    <property type="entry name" value="RRM2_RBM28_like"/>
    <property type="match status" value="1"/>
</dbReference>
<dbReference type="Proteomes" id="UP000288805">
    <property type="component" value="Unassembled WGS sequence"/>
</dbReference>
<keyword evidence="2" id="KW-0677">Repeat</keyword>
<evidence type="ECO:0000313" key="9">
    <source>
        <dbReference type="Proteomes" id="UP000288805"/>
    </source>
</evidence>
<evidence type="ECO:0000256" key="4">
    <source>
        <dbReference type="ARBA" id="ARBA00023242"/>
    </source>
</evidence>
<feature type="compositionally biased region" description="Acidic residues" evidence="6">
    <location>
        <begin position="579"/>
        <end position="592"/>
    </location>
</feature>
<feature type="region of interest" description="Disordered" evidence="6">
    <location>
        <begin position="680"/>
        <end position="701"/>
    </location>
</feature>
<dbReference type="InterPro" id="IPR051945">
    <property type="entry name" value="RRM_MRD1_RNA_proc_ribogen"/>
</dbReference>
<dbReference type="InterPro" id="IPR035979">
    <property type="entry name" value="RBD_domain_sf"/>
</dbReference>
<protein>
    <recommendedName>
        <fullName evidence="7">RRM domain-containing protein</fullName>
    </recommendedName>
</protein>
<feature type="domain" description="RRM" evidence="7">
    <location>
        <begin position="386"/>
        <end position="464"/>
    </location>
</feature>
<evidence type="ECO:0000256" key="1">
    <source>
        <dbReference type="ARBA" id="ARBA00004123"/>
    </source>
</evidence>
<sequence>MGKKNKTEGGGARDQHCPSTVFVSNFPYSFTNSQVLSINLAFHPPFGSTEHRGFGFVQLGLLVPPLLCFLAQWKRYCIPPPRVSMEMNNGSWALGLQRQMGIGRIFREHRPQRLSLLRDLELDDGREYGSCHLISWVLKAVEILGDMLIKLRRIFDLYKDMGVPFLWRRFHVYLSCVFASMYSAVKEDANRAIELKNGSSIGGRKIGVKLAMHRTPLEQRRSKENQAVHSDDIIKTRTEKDSSSEVVKQGHASNLQEIENTEKHVELRKALKPCTDQADKGSFSEKQRVARTVIFGGLLNADMAEVVHLRAREVGTVCSVTYPLPKEELEHHGLSQDGCKIDASAVLYSSVKEAHASVAMLHQKEIKGGIVWARQLGGEGSKTQKWKLIVRNLPFKAKVTEIKDIFSSAGFVWDAFIPQNSETGLSRGFAFVKFTSKQDAENAIQKFNGEKIGKRPIAVDWAVPKKIYITGANPVVASEDGNCDPLLGGRRGGEVEHRIVWAKIGEGTFLVKLMFKVLRESKKGFFLGEKFGAKVSLHRMARNTEVLLFHYLVASDLWSLPMTVEGLLDGQLNGRDGEGDTDSDDLEDDTTDIDNKVPHPQGVGSAPDDSNTTEKEVMPTEFDFNEEADIARKEEVKQQFAKFGEVQSFVPVLHQVTKRPKGTGFLKFNTVAAADAAALDKKSAHDKELKKSKPEERDHRNLYLAKEGLIVEGTPAAEGVSASDMSKRHM</sequence>
<evidence type="ECO:0000259" key="7">
    <source>
        <dbReference type="PROSITE" id="PS50102"/>
    </source>
</evidence>
<keyword evidence="3 5" id="KW-0694">RNA-binding</keyword>
<dbReference type="GO" id="GO:0005634">
    <property type="term" value="C:nucleus"/>
    <property type="evidence" value="ECO:0007669"/>
    <property type="project" value="UniProtKB-SubCell"/>
</dbReference>
<evidence type="ECO:0000313" key="8">
    <source>
        <dbReference type="EMBL" id="RVW36619.1"/>
    </source>
</evidence>
<feature type="region of interest" description="Disordered" evidence="6">
    <location>
        <begin position="571"/>
        <end position="615"/>
    </location>
</feature>
<evidence type="ECO:0000256" key="3">
    <source>
        <dbReference type="ARBA" id="ARBA00022884"/>
    </source>
</evidence>
<gene>
    <name evidence="8" type="ORF">CK203_072886</name>
</gene>
<dbReference type="SMART" id="SM00360">
    <property type="entry name" value="RRM"/>
    <property type="match status" value="2"/>
</dbReference>
<organism evidence="8 9">
    <name type="scientific">Vitis vinifera</name>
    <name type="common">Grape</name>
    <dbReference type="NCBI Taxonomy" id="29760"/>
    <lineage>
        <taxon>Eukaryota</taxon>
        <taxon>Viridiplantae</taxon>
        <taxon>Streptophyta</taxon>
        <taxon>Embryophyta</taxon>
        <taxon>Tracheophyta</taxon>
        <taxon>Spermatophyta</taxon>
        <taxon>Magnoliopsida</taxon>
        <taxon>eudicotyledons</taxon>
        <taxon>Gunneridae</taxon>
        <taxon>Pentapetalae</taxon>
        <taxon>rosids</taxon>
        <taxon>Vitales</taxon>
        <taxon>Vitaceae</taxon>
        <taxon>Viteae</taxon>
        <taxon>Vitis</taxon>
    </lineage>
</organism>
<evidence type="ECO:0000256" key="5">
    <source>
        <dbReference type="PROSITE-ProRule" id="PRU00176"/>
    </source>
</evidence>
<dbReference type="Gene3D" id="3.30.70.330">
    <property type="match status" value="2"/>
</dbReference>
<dbReference type="PROSITE" id="PS50102">
    <property type="entry name" value="RRM"/>
    <property type="match status" value="2"/>
</dbReference>
<name>A0A438DME0_VITVI</name>
<dbReference type="SUPFAM" id="SSF54928">
    <property type="entry name" value="RNA-binding domain, RBD"/>
    <property type="match status" value="3"/>
</dbReference>
<accession>A0A438DME0</accession>